<evidence type="ECO:0000259" key="1">
    <source>
        <dbReference type="Pfam" id="PF24738"/>
    </source>
</evidence>
<comment type="caution">
    <text evidence="2">The sequence shown here is derived from an EMBL/GenBank/DDBJ whole genome shotgun (WGS) entry which is preliminary data.</text>
</comment>
<keyword evidence="3" id="KW-1185">Reference proteome</keyword>
<feature type="domain" description="DUF7689" evidence="1">
    <location>
        <begin position="26"/>
        <end position="132"/>
    </location>
</feature>
<accession>A0A6J7ZKA1</accession>
<evidence type="ECO:0000313" key="2">
    <source>
        <dbReference type="EMBL" id="CAC5344265.1"/>
    </source>
</evidence>
<dbReference type="Proteomes" id="UP000196521">
    <property type="component" value="Chromosome"/>
</dbReference>
<evidence type="ECO:0000313" key="3">
    <source>
        <dbReference type="Proteomes" id="UP000196521"/>
    </source>
</evidence>
<dbReference type="InterPro" id="IPR056106">
    <property type="entry name" value="DUF7689"/>
</dbReference>
<gene>
    <name evidence="2" type="ORF">PLAN_40680</name>
</gene>
<dbReference type="EMBL" id="CZCZ02000014">
    <property type="protein sequence ID" value="CAC5344265.1"/>
    <property type="molecule type" value="Genomic_DNA"/>
</dbReference>
<sequence>MNEDWIARVKVWIERDFPNLSTTGYKITSPDTINYNCIAWAAGDDQRWWWPDSQNIDYWPEEVPREVTLDAFKQAFQTVGYEVCQTDSLESGWQKIAIYADSTGKPTHIARQLSNGKWTSKLGQDEDIELDTLRSEDTLDSADRISLI</sequence>
<name>A0A6J7ZKA1_PLARU</name>
<proteinExistence type="predicted"/>
<dbReference type="Pfam" id="PF24738">
    <property type="entry name" value="DUF7689"/>
    <property type="match status" value="1"/>
</dbReference>
<dbReference type="EMBL" id="LR812490">
    <property type="protein sequence ID" value="CAC5344265.1"/>
    <property type="molecule type" value="Genomic_DNA"/>
</dbReference>
<reference evidence="2" key="1">
    <citation type="submission" date="2020-05" db="EMBL/GenBank/DDBJ databases">
        <authorList>
            <consortium name="Genoscope - CEA"/>
            <person name="William W."/>
        </authorList>
    </citation>
    <scope>NUCLEOTIDE SEQUENCE [LARGE SCALE GENOMIC DNA]</scope>
    <source>
        <strain evidence="2">PCC 7821</strain>
    </source>
</reference>
<dbReference type="AlphaFoldDB" id="A0A6J7ZKA1"/>
<dbReference type="RefSeq" id="WP_087882245.1">
    <property type="nucleotide sequence ID" value="NZ_LR812490.1"/>
</dbReference>
<protein>
    <recommendedName>
        <fullName evidence="1">DUF7689 domain-containing protein</fullName>
    </recommendedName>
</protein>
<organism evidence="2 3">
    <name type="scientific">Planktothrix rubescens CCAP 1459/22</name>
    <dbReference type="NCBI Taxonomy" id="329571"/>
    <lineage>
        <taxon>Bacteria</taxon>
        <taxon>Bacillati</taxon>
        <taxon>Cyanobacteriota</taxon>
        <taxon>Cyanophyceae</taxon>
        <taxon>Oscillatoriophycideae</taxon>
        <taxon>Oscillatoriales</taxon>
        <taxon>Microcoleaceae</taxon>
        <taxon>Planktothrix</taxon>
    </lineage>
</organism>